<dbReference type="GO" id="GO:0010427">
    <property type="term" value="F:abscisic acid binding"/>
    <property type="evidence" value="ECO:0007669"/>
    <property type="project" value="TreeGrafter"/>
</dbReference>
<proteinExistence type="inferred from homology"/>
<comment type="similarity">
    <text evidence="3">Belongs to the PYR/PYL/RCAR abscisic acid intracellular receptor family.</text>
</comment>
<dbReference type="InterPro" id="IPR023393">
    <property type="entry name" value="START-like_dom_sf"/>
</dbReference>
<dbReference type="InterPro" id="IPR050279">
    <property type="entry name" value="Plant_def-hormone_signal"/>
</dbReference>
<keyword evidence="7" id="KW-0539">Nucleus</keyword>
<dbReference type="GO" id="GO:0038023">
    <property type="term" value="F:signaling receptor activity"/>
    <property type="evidence" value="ECO:0007669"/>
    <property type="project" value="TreeGrafter"/>
</dbReference>
<comment type="caution">
    <text evidence="9">The sequence shown here is derived from an EMBL/GenBank/DDBJ whole genome shotgun (WGS) entry which is preliminary data.</text>
</comment>
<dbReference type="Gene3D" id="3.30.530.20">
    <property type="match status" value="1"/>
</dbReference>
<dbReference type="SUPFAM" id="SSF55961">
    <property type="entry name" value="Bet v1-like"/>
    <property type="match status" value="1"/>
</dbReference>
<reference evidence="9 10" key="1">
    <citation type="journal article" date="2013" name="BMC Genomics">
        <title>The miniature genome of a carnivorous plant Genlisea aurea contains a low number of genes and short non-coding sequences.</title>
        <authorList>
            <person name="Leushkin E.V."/>
            <person name="Sutormin R.A."/>
            <person name="Nabieva E.R."/>
            <person name="Penin A.A."/>
            <person name="Kondrashov A.S."/>
            <person name="Logacheva M.D."/>
        </authorList>
    </citation>
    <scope>NUCLEOTIDE SEQUENCE [LARGE SCALE GENOMIC DNA]</scope>
</reference>
<dbReference type="OrthoDB" id="4436220at2759"/>
<evidence type="ECO:0000256" key="6">
    <source>
        <dbReference type="ARBA" id="ARBA00023170"/>
    </source>
</evidence>
<keyword evidence="4" id="KW-0963">Cytoplasm</keyword>
<dbReference type="Pfam" id="PF10604">
    <property type="entry name" value="Polyketide_cyc2"/>
    <property type="match status" value="1"/>
</dbReference>
<dbReference type="Proteomes" id="UP000015453">
    <property type="component" value="Unassembled WGS sequence"/>
</dbReference>
<name>S8DX50_9LAMI</name>
<evidence type="ECO:0000256" key="8">
    <source>
        <dbReference type="ARBA" id="ARBA00023272"/>
    </source>
</evidence>
<accession>S8DX50</accession>
<dbReference type="GO" id="GO:0005737">
    <property type="term" value="C:cytoplasm"/>
    <property type="evidence" value="ECO:0007669"/>
    <property type="project" value="UniProtKB-SubCell"/>
</dbReference>
<evidence type="ECO:0000256" key="4">
    <source>
        <dbReference type="ARBA" id="ARBA00022490"/>
    </source>
</evidence>
<dbReference type="GO" id="GO:0009738">
    <property type="term" value="P:abscisic acid-activated signaling pathway"/>
    <property type="evidence" value="ECO:0007669"/>
    <property type="project" value="UniProtKB-KW"/>
</dbReference>
<evidence type="ECO:0000256" key="7">
    <source>
        <dbReference type="ARBA" id="ARBA00023242"/>
    </source>
</evidence>
<evidence type="ECO:0000313" key="10">
    <source>
        <dbReference type="Proteomes" id="UP000015453"/>
    </source>
</evidence>
<sequence>MPMPSTSSSPNIRSNNDNPMRSTWICPLPADIQLPETAFRHHTHRVAPNQCCSAAVQTIDAPKDVVWSVIRRFDSPHAYKHFLKSCRLVSGDGGVGSMREVTVVSGIPAGSSLERLEILDDEELVMSFSVVGGDHRLRNYISVSSVHEAPTKAAAVVVESYVVDVPYGNTVEETVAFVDTIVKCNLQSLAHISADLVVSQ</sequence>
<dbReference type="CDD" id="cd07821">
    <property type="entry name" value="PYR_PYL_RCAR_like"/>
    <property type="match status" value="1"/>
</dbReference>
<comment type="subcellular location">
    <subcellularLocation>
        <location evidence="2">Cytoplasm</location>
    </subcellularLocation>
    <subcellularLocation>
        <location evidence="1">Nucleus</location>
    </subcellularLocation>
</comment>
<keyword evidence="5" id="KW-0938">Abscisic acid signaling pathway</keyword>
<evidence type="ECO:0000256" key="1">
    <source>
        <dbReference type="ARBA" id="ARBA00004123"/>
    </source>
</evidence>
<dbReference type="PANTHER" id="PTHR31213">
    <property type="entry name" value="OS08G0374000 PROTEIN-RELATED"/>
    <property type="match status" value="1"/>
</dbReference>
<evidence type="ECO:0000256" key="5">
    <source>
        <dbReference type="ARBA" id="ARBA00022682"/>
    </source>
</evidence>
<evidence type="ECO:0008006" key="11">
    <source>
        <dbReference type="Google" id="ProtNLM"/>
    </source>
</evidence>
<evidence type="ECO:0000256" key="2">
    <source>
        <dbReference type="ARBA" id="ARBA00004496"/>
    </source>
</evidence>
<dbReference type="AlphaFoldDB" id="S8DX50"/>
<organism evidence="9 10">
    <name type="scientific">Genlisea aurea</name>
    <dbReference type="NCBI Taxonomy" id="192259"/>
    <lineage>
        <taxon>Eukaryota</taxon>
        <taxon>Viridiplantae</taxon>
        <taxon>Streptophyta</taxon>
        <taxon>Embryophyta</taxon>
        <taxon>Tracheophyta</taxon>
        <taxon>Spermatophyta</taxon>
        <taxon>Magnoliopsida</taxon>
        <taxon>eudicotyledons</taxon>
        <taxon>Gunneridae</taxon>
        <taxon>Pentapetalae</taxon>
        <taxon>asterids</taxon>
        <taxon>lamiids</taxon>
        <taxon>Lamiales</taxon>
        <taxon>Lentibulariaceae</taxon>
        <taxon>Genlisea</taxon>
    </lineage>
</organism>
<evidence type="ECO:0000313" key="9">
    <source>
        <dbReference type="EMBL" id="EPS67828.1"/>
    </source>
</evidence>
<dbReference type="EMBL" id="AUSU01002902">
    <property type="protein sequence ID" value="EPS67828.1"/>
    <property type="molecule type" value="Genomic_DNA"/>
</dbReference>
<dbReference type="PANTHER" id="PTHR31213:SF138">
    <property type="entry name" value="ABSCISIC ACID RECEPTOR PYL6"/>
    <property type="match status" value="1"/>
</dbReference>
<keyword evidence="6" id="KW-0675">Receptor</keyword>
<dbReference type="GO" id="GO:0004864">
    <property type="term" value="F:protein phosphatase inhibitor activity"/>
    <property type="evidence" value="ECO:0007669"/>
    <property type="project" value="UniProtKB-KW"/>
</dbReference>
<protein>
    <recommendedName>
        <fullName evidence="11">Abscisic acid receptor PYL4</fullName>
    </recommendedName>
</protein>
<keyword evidence="8" id="KW-0650">Protein phosphatase inhibitor</keyword>
<gene>
    <name evidence="9" type="ORF">M569_06944</name>
</gene>
<evidence type="ECO:0000256" key="3">
    <source>
        <dbReference type="ARBA" id="ARBA00008594"/>
    </source>
</evidence>
<dbReference type="InterPro" id="IPR019587">
    <property type="entry name" value="Polyketide_cyclase/dehydratase"/>
</dbReference>
<dbReference type="GO" id="GO:0005634">
    <property type="term" value="C:nucleus"/>
    <property type="evidence" value="ECO:0007669"/>
    <property type="project" value="UniProtKB-SubCell"/>
</dbReference>
<keyword evidence="10" id="KW-1185">Reference proteome</keyword>